<feature type="domain" description="Quinate/shikimate 5-dehydrogenase/glutamyl-tRNA reductase" evidence="9">
    <location>
        <begin position="114"/>
        <end position="191"/>
    </location>
</feature>
<evidence type="ECO:0000259" key="11">
    <source>
        <dbReference type="Pfam" id="PF18317"/>
    </source>
</evidence>
<proteinExistence type="inferred from homology"/>
<dbReference type="GO" id="GO:0050661">
    <property type="term" value="F:NADP binding"/>
    <property type="evidence" value="ECO:0007669"/>
    <property type="project" value="InterPro"/>
</dbReference>
<dbReference type="STRING" id="740709.A10D4_08207"/>
<feature type="binding site" evidence="8">
    <location>
        <begin position="150"/>
        <end position="155"/>
    </location>
    <ligand>
        <name>NADP(+)</name>
        <dbReference type="ChEBI" id="CHEBI:58349"/>
    </ligand>
</feature>
<comment type="subunit">
    <text evidence="8">Homodimer.</text>
</comment>
<evidence type="ECO:0000256" key="6">
    <source>
        <dbReference type="ARBA" id="ARBA00023141"/>
    </source>
</evidence>
<dbReference type="InterPro" id="IPR013708">
    <property type="entry name" value="Shikimate_DH-bd_N"/>
</dbReference>
<comment type="caution">
    <text evidence="8">Lacks conserved residue(s) required for the propagation of feature annotation.</text>
</comment>
<dbReference type="UniPathway" id="UPA00053">
    <property type="reaction ID" value="UER00087"/>
</dbReference>
<dbReference type="Pfam" id="PF01488">
    <property type="entry name" value="Shikimate_DH"/>
    <property type="match status" value="1"/>
</dbReference>
<feature type="binding site" evidence="8">
    <location>
        <position position="61"/>
    </location>
    <ligand>
        <name>shikimate</name>
        <dbReference type="ChEBI" id="CHEBI:36208"/>
    </ligand>
</feature>
<gene>
    <name evidence="8 12" type="primary">aroE</name>
    <name evidence="12" type="ORF">A10D4_08207</name>
</gene>
<dbReference type="GO" id="GO:0009423">
    <property type="term" value="P:chorismate biosynthetic process"/>
    <property type="evidence" value="ECO:0007669"/>
    <property type="project" value="UniProtKB-UniRule"/>
</dbReference>
<evidence type="ECO:0000313" key="13">
    <source>
        <dbReference type="Proteomes" id="UP000014115"/>
    </source>
</evidence>
<evidence type="ECO:0000256" key="2">
    <source>
        <dbReference type="ARBA" id="ARBA00012962"/>
    </source>
</evidence>
<feature type="domain" description="Shikimate dehydrogenase substrate binding N-terminal" evidence="10">
    <location>
        <begin position="6"/>
        <end position="88"/>
    </location>
</feature>
<feature type="active site" description="Proton acceptor" evidence="8">
    <location>
        <position position="65"/>
    </location>
</feature>
<dbReference type="InterPro" id="IPR036291">
    <property type="entry name" value="NAD(P)-bd_dom_sf"/>
</dbReference>
<feature type="binding site" evidence="8">
    <location>
        <position position="86"/>
    </location>
    <ligand>
        <name>shikimate</name>
        <dbReference type="ChEBI" id="CHEBI:36208"/>
    </ligand>
</feature>
<feature type="binding site" evidence="8">
    <location>
        <position position="216"/>
    </location>
    <ligand>
        <name>shikimate</name>
        <dbReference type="ChEBI" id="CHEBI:36208"/>
    </ligand>
</feature>
<dbReference type="GO" id="GO:0004764">
    <property type="term" value="F:shikimate 3-dehydrogenase (NADP+) activity"/>
    <property type="evidence" value="ECO:0007669"/>
    <property type="project" value="UniProtKB-UniRule"/>
</dbReference>
<dbReference type="NCBIfam" id="TIGR00507">
    <property type="entry name" value="aroE"/>
    <property type="match status" value="1"/>
</dbReference>
<dbReference type="Pfam" id="PF18317">
    <property type="entry name" value="SDH_C"/>
    <property type="match status" value="1"/>
</dbReference>
<keyword evidence="4 8" id="KW-0521">NADP</keyword>
<sequence>MNRFTLFGNPVSHSRSPLIHQAFANQRREQLNYCCSLTSTGQFRRAVARFFREGGAGANVTTPFKGLAYQLCSHVTVRAQQAKAVNTLVPLGHGQLLGDNTDGLGLVADLQRDGERLTGLSVCILGAGGAAQGVIGSLLAAGVAQITLVNRTHHKAQRIAALWQARGAPVQAAAEVSACSAVDLLINATSMSLQGERVCLPKQLVKSEGRVYDMMYGQAAQQFLQWAADCGIKRRQDGLGMLVEQAAYSYVLWHDGNKPDTNRVLTQLQQQLGESPNR</sequence>
<organism evidence="12 13">
    <name type="scientific">Idiomarina xiamenensis 10-D-4</name>
    <dbReference type="NCBI Taxonomy" id="740709"/>
    <lineage>
        <taxon>Bacteria</taxon>
        <taxon>Pseudomonadati</taxon>
        <taxon>Pseudomonadota</taxon>
        <taxon>Gammaproteobacteria</taxon>
        <taxon>Alteromonadales</taxon>
        <taxon>Idiomarinaceae</taxon>
        <taxon>Idiomarina</taxon>
    </lineage>
</organism>
<dbReference type="PATRIC" id="fig|740709.3.peg.1662"/>
<dbReference type="EC" id="1.1.1.25" evidence="2 8"/>
<dbReference type="Pfam" id="PF08501">
    <property type="entry name" value="Shikimate_dh_N"/>
    <property type="match status" value="1"/>
</dbReference>
<dbReference type="GO" id="GO:0008652">
    <property type="term" value="P:amino acid biosynthetic process"/>
    <property type="evidence" value="ECO:0007669"/>
    <property type="project" value="UniProtKB-KW"/>
</dbReference>
<evidence type="ECO:0000259" key="9">
    <source>
        <dbReference type="Pfam" id="PF01488"/>
    </source>
</evidence>
<comment type="caution">
    <text evidence="12">The sequence shown here is derived from an EMBL/GenBank/DDBJ whole genome shotgun (WGS) entry which is preliminary data.</text>
</comment>
<dbReference type="SUPFAM" id="SSF51735">
    <property type="entry name" value="NAD(P)-binding Rossmann-fold domains"/>
    <property type="match status" value="1"/>
</dbReference>
<dbReference type="InterPro" id="IPR022893">
    <property type="entry name" value="Shikimate_DH_fam"/>
</dbReference>
<evidence type="ECO:0000256" key="3">
    <source>
        <dbReference type="ARBA" id="ARBA00022605"/>
    </source>
</evidence>
<comment type="function">
    <text evidence="8">Involved in the biosynthesis of the chorismate, which leads to the biosynthesis of aromatic amino acids. Catalyzes the reversible NADPH linked reduction of 3-dehydroshikimate (DHSA) to yield shikimate (SA).</text>
</comment>
<dbReference type="EMBL" id="AMRG01000009">
    <property type="protein sequence ID" value="EKE83389.1"/>
    <property type="molecule type" value="Genomic_DNA"/>
</dbReference>
<name>K2KLI0_9GAMM</name>
<feature type="binding site" evidence="8">
    <location>
        <begin position="14"/>
        <end position="16"/>
    </location>
    <ligand>
        <name>shikimate</name>
        <dbReference type="ChEBI" id="CHEBI:36208"/>
    </ligand>
</feature>
<feature type="binding site" evidence="8">
    <location>
        <position position="238"/>
    </location>
    <ligand>
        <name>NADP(+)</name>
        <dbReference type="ChEBI" id="CHEBI:58349"/>
    </ligand>
</feature>
<dbReference type="InterPro" id="IPR046346">
    <property type="entry name" value="Aminoacid_DH-like_N_sf"/>
</dbReference>
<dbReference type="eggNOG" id="COG0169">
    <property type="taxonomic scope" value="Bacteria"/>
</dbReference>
<keyword evidence="13" id="KW-1185">Reference proteome</keyword>
<dbReference type="AlphaFoldDB" id="K2KLI0"/>
<dbReference type="HAMAP" id="MF_00222">
    <property type="entry name" value="Shikimate_DH_AroE"/>
    <property type="match status" value="1"/>
</dbReference>
<evidence type="ECO:0000256" key="4">
    <source>
        <dbReference type="ARBA" id="ARBA00022857"/>
    </source>
</evidence>
<keyword evidence="5 8" id="KW-0560">Oxidoreductase</keyword>
<comment type="catalytic activity">
    <reaction evidence="7 8">
        <text>shikimate + NADP(+) = 3-dehydroshikimate + NADPH + H(+)</text>
        <dbReference type="Rhea" id="RHEA:17737"/>
        <dbReference type="ChEBI" id="CHEBI:15378"/>
        <dbReference type="ChEBI" id="CHEBI:16630"/>
        <dbReference type="ChEBI" id="CHEBI:36208"/>
        <dbReference type="ChEBI" id="CHEBI:57783"/>
        <dbReference type="ChEBI" id="CHEBI:58349"/>
        <dbReference type="EC" id="1.1.1.25"/>
    </reaction>
</comment>
<comment type="pathway">
    <text evidence="1 8">Metabolic intermediate biosynthesis; chorismate biosynthesis; chorismate from D-erythrose 4-phosphate and phosphoenolpyruvate: step 4/7.</text>
</comment>
<feature type="binding site" evidence="8">
    <location>
        <position position="245"/>
    </location>
    <ligand>
        <name>shikimate</name>
        <dbReference type="ChEBI" id="CHEBI:36208"/>
    </ligand>
</feature>
<feature type="binding site" evidence="8">
    <location>
        <position position="102"/>
    </location>
    <ligand>
        <name>shikimate</name>
        <dbReference type="ChEBI" id="CHEBI:36208"/>
    </ligand>
</feature>
<evidence type="ECO:0000259" key="10">
    <source>
        <dbReference type="Pfam" id="PF08501"/>
    </source>
</evidence>
<dbReference type="NCBIfam" id="NF001310">
    <property type="entry name" value="PRK00258.1-2"/>
    <property type="match status" value="1"/>
</dbReference>
<dbReference type="OrthoDB" id="9776868at2"/>
<dbReference type="Gene3D" id="3.40.50.720">
    <property type="entry name" value="NAD(P)-binding Rossmann-like Domain"/>
    <property type="match status" value="1"/>
</dbReference>
<evidence type="ECO:0000256" key="5">
    <source>
        <dbReference type="ARBA" id="ARBA00023002"/>
    </source>
</evidence>
<dbReference type="FunFam" id="3.40.50.10860:FF:000006">
    <property type="entry name" value="Shikimate dehydrogenase (NADP(+))"/>
    <property type="match status" value="1"/>
</dbReference>
<comment type="similarity">
    <text evidence="8">Belongs to the shikimate dehydrogenase family.</text>
</comment>
<dbReference type="InterPro" id="IPR011342">
    <property type="entry name" value="Shikimate_DH"/>
</dbReference>
<keyword evidence="3 8" id="KW-0028">Amino-acid biosynthesis</keyword>
<evidence type="ECO:0000256" key="8">
    <source>
        <dbReference type="HAMAP-Rule" id="MF_00222"/>
    </source>
</evidence>
<reference evidence="12 13" key="1">
    <citation type="journal article" date="2012" name="J. Bacteriol.">
        <title>Genome Sequence of Idiomarina xiamenensis Type Strain 10-D-4.</title>
        <authorList>
            <person name="Lai Q."/>
            <person name="Wang L."/>
            <person name="Wang W."/>
            <person name="Shao Z."/>
        </authorList>
    </citation>
    <scope>NUCLEOTIDE SEQUENCE [LARGE SCALE GENOMIC DNA]</scope>
    <source>
        <strain evidence="12 13">10-D-4</strain>
    </source>
</reference>
<dbReference type="SUPFAM" id="SSF53223">
    <property type="entry name" value="Aminoacid dehydrogenase-like, N-terminal domain"/>
    <property type="match status" value="1"/>
</dbReference>
<dbReference type="PANTHER" id="PTHR21089">
    <property type="entry name" value="SHIKIMATE DEHYDROGENASE"/>
    <property type="match status" value="1"/>
</dbReference>
<dbReference type="GO" id="GO:0009073">
    <property type="term" value="P:aromatic amino acid family biosynthetic process"/>
    <property type="evidence" value="ECO:0007669"/>
    <property type="project" value="UniProtKB-KW"/>
</dbReference>
<dbReference type="CDD" id="cd01065">
    <property type="entry name" value="NAD_bind_Shikimate_DH"/>
    <property type="match status" value="1"/>
</dbReference>
<dbReference type="InterPro" id="IPR041121">
    <property type="entry name" value="SDH_C"/>
</dbReference>
<keyword evidence="6 8" id="KW-0057">Aromatic amino acid biosynthesis</keyword>
<dbReference type="PANTHER" id="PTHR21089:SF1">
    <property type="entry name" value="BIFUNCTIONAL 3-DEHYDROQUINATE DEHYDRATASE_SHIKIMATE DEHYDROGENASE, CHLOROPLASTIC"/>
    <property type="match status" value="1"/>
</dbReference>
<protein>
    <recommendedName>
        <fullName evidence="2 8">Shikimate dehydrogenase (NADP(+))</fullName>
        <shortName evidence="8">SDH</shortName>
        <ecNumber evidence="2 8">1.1.1.25</ecNumber>
    </recommendedName>
</protein>
<accession>K2KLI0</accession>
<evidence type="ECO:0000313" key="12">
    <source>
        <dbReference type="EMBL" id="EKE83389.1"/>
    </source>
</evidence>
<dbReference type="InterPro" id="IPR006151">
    <property type="entry name" value="Shikm_DH/Glu-tRNA_Rdtase"/>
</dbReference>
<dbReference type="Gene3D" id="3.40.50.10860">
    <property type="entry name" value="Leucine Dehydrogenase, chain A, domain 1"/>
    <property type="match status" value="1"/>
</dbReference>
<dbReference type="RefSeq" id="WP_008488877.1">
    <property type="nucleotide sequence ID" value="NZ_AMRG01000009.1"/>
</dbReference>
<feature type="binding site" evidence="8">
    <location>
        <begin position="126"/>
        <end position="130"/>
    </location>
    <ligand>
        <name>NADP(+)</name>
        <dbReference type="ChEBI" id="CHEBI:58349"/>
    </ligand>
</feature>
<dbReference type="GO" id="GO:0019632">
    <property type="term" value="P:shikimate metabolic process"/>
    <property type="evidence" value="ECO:0007669"/>
    <property type="project" value="InterPro"/>
</dbReference>
<evidence type="ECO:0000256" key="7">
    <source>
        <dbReference type="ARBA" id="ARBA00049442"/>
    </source>
</evidence>
<dbReference type="Proteomes" id="UP000014115">
    <property type="component" value="Unassembled WGS sequence"/>
</dbReference>
<feature type="domain" description="SDH C-terminal" evidence="11">
    <location>
        <begin position="238"/>
        <end position="268"/>
    </location>
</feature>
<dbReference type="GO" id="GO:0005829">
    <property type="term" value="C:cytosol"/>
    <property type="evidence" value="ECO:0007669"/>
    <property type="project" value="TreeGrafter"/>
</dbReference>
<feature type="binding site" evidence="8">
    <location>
        <position position="214"/>
    </location>
    <ligand>
        <name>NADP(+)</name>
        <dbReference type="ChEBI" id="CHEBI:58349"/>
    </ligand>
</feature>
<evidence type="ECO:0000256" key="1">
    <source>
        <dbReference type="ARBA" id="ARBA00004871"/>
    </source>
</evidence>